<gene>
    <name evidence="3" type="primary">ERC1_7</name>
    <name evidence="3" type="ORF">LPJ61_002681</name>
</gene>
<dbReference type="NCBIfam" id="TIGR00797">
    <property type="entry name" value="matE"/>
    <property type="match status" value="1"/>
</dbReference>
<dbReference type="EMBL" id="JANBOI010000363">
    <property type="protein sequence ID" value="KAJ1731138.1"/>
    <property type="molecule type" value="Genomic_DNA"/>
</dbReference>
<evidence type="ECO:0000313" key="3">
    <source>
        <dbReference type="EMBL" id="KAJ1731138.1"/>
    </source>
</evidence>
<keyword evidence="2" id="KW-0812">Transmembrane</keyword>
<sequence length="474" mass="50479">MPDTATGAETELLSGGPRVAGHSVPRELGQLVAAAAPVVGSYYLHYVFGFLNLVSLGMWGRSALAAYALANMACSLLAFAPGVGVASALDTLCTASFARFGGGAQAGLHLQRGLAAVTFWYVLVLAVIHLGIPSVFALLGQADELALPAAAYLRILSLGLWPWMAFECLRRYIQANTQMRLPAMVLAAAALFHLLCHWVFVWRHPDRASFTAVAWITVASYWTMFLGLAACTLRWDALRPAWHAHRAKALVSADFYALAVPAMVEACGEYMAFEFMTLFATYLGPASLAAQAVVFNSMSMVYQLPHGVGAAAAVRIGRLLGHGDGDGARFSAVVLAGGGLVYSLLGSAFFVLCGRWWVTTYTRDPQVVDIASNLVLIAAAIEWADATRGIVPGILRGMGKQRTAATINIGAYYFVILPLAALAVMALGKGIFGLWTAFAAGMCVLSGSYLFLVARVDWDREVEACTARLRAAPS</sequence>
<protein>
    <submittedName>
        <fullName evidence="3">Ethionine resistance protein</fullName>
    </submittedName>
</protein>
<feature type="transmembrane region" description="Helical" evidence="2">
    <location>
        <begin position="114"/>
        <end position="139"/>
    </location>
</feature>
<dbReference type="AlphaFoldDB" id="A0A9W8CZE0"/>
<organism evidence="3 4">
    <name type="scientific">Coemansia biformis</name>
    <dbReference type="NCBI Taxonomy" id="1286918"/>
    <lineage>
        <taxon>Eukaryota</taxon>
        <taxon>Fungi</taxon>
        <taxon>Fungi incertae sedis</taxon>
        <taxon>Zoopagomycota</taxon>
        <taxon>Kickxellomycotina</taxon>
        <taxon>Kickxellomycetes</taxon>
        <taxon>Kickxellales</taxon>
        <taxon>Kickxellaceae</taxon>
        <taxon>Coemansia</taxon>
    </lineage>
</organism>
<keyword evidence="4" id="KW-1185">Reference proteome</keyword>
<feature type="transmembrane region" description="Helical" evidence="2">
    <location>
        <begin position="332"/>
        <end position="358"/>
    </location>
</feature>
<dbReference type="GO" id="GO:0015297">
    <property type="term" value="F:antiporter activity"/>
    <property type="evidence" value="ECO:0007669"/>
    <property type="project" value="InterPro"/>
</dbReference>
<feature type="transmembrane region" description="Helical" evidence="2">
    <location>
        <begin position="28"/>
        <end position="48"/>
    </location>
</feature>
<feature type="transmembrane region" description="Helical" evidence="2">
    <location>
        <begin position="212"/>
        <end position="235"/>
    </location>
</feature>
<feature type="transmembrane region" description="Helical" evidence="2">
    <location>
        <begin position="432"/>
        <end position="452"/>
    </location>
</feature>
<dbReference type="InterPro" id="IPR002528">
    <property type="entry name" value="MATE_fam"/>
</dbReference>
<feature type="transmembrane region" description="Helical" evidence="2">
    <location>
        <begin position="68"/>
        <end position="93"/>
    </location>
</feature>
<accession>A0A9W8CZE0</accession>
<keyword evidence="2" id="KW-0472">Membrane</keyword>
<name>A0A9W8CZE0_9FUNG</name>
<evidence type="ECO:0000313" key="4">
    <source>
        <dbReference type="Proteomes" id="UP001143981"/>
    </source>
</evidence>
<dbReference type="GO" id="GO:0016020">
    <property type="term" value="C:membrane"/>
    <property type="evidence" value="ECO:0007669"/>
    <property type="project" value="InterPro"/>
</dbReference>
<evidence type="ECO:0000256" key="2">
    <source>
        <dbReference type="SAM" id="Phobius"/>
    </source>
</evidence>
<dbReference type="PANTHER" id="PTHR11206">
    <property type="entry name" value="MULTIDRUG RESISTANCE PROTEIN"/>
    <property type="match status" value="1"/>
</dbReference>
<evidence type="ECO:0000256" key="1">
    <source>
        <dbReference type="ARBA" id="ARBA00010199"/>
    </source>
</evidence>
<feature type="transmembrane region" description="Helical" evidence="2">
    <location>
        <begin position="403"/>
        <end position="426"/>
    </location>
</feature>
<dbReference type="GO" id="GO:0042910">
    <property type="term" value="F:xenobiotic transmembrane transporter activity"/>
    <property type="evidence" value="ECO:0007669"/>
    <property type="project" value="InterPro"/>
</dbReference>
<comment type="caution">
    <text evidence="3">The sequence shown here is derived from an EMBL/GenBank/DDBJ whole genome shotgun (WGS) entry which is preliminary data.</text>
</comment>
<dbReference type="Pfam" id="PF01554">
    <property type="entry name" value="MatE"/>
    <property type="match status" value="2"/>
</dbReference>
<reference evidence="3" key="1">
    <citation type="submission" date="2022-07" db="EMBL/GenBank/DDBJ databases">
        <title>Phylogenomic reconstructions and comparative analyses of Kickxellomycotina fungi.</title>
        <authorList>
            <person name="Reynolds N.K."/>
            <person name="Stajich J.E."/>
            <person name="Barry K."/>
            <person name="Grigoriev I.V."/>
            <person name="Crous P."/>
            <person name="Smith M.E."/>
        </authorList>
    </citation>
    <scope>NUCLEOTIDE SEQUENCE</scope>
    <source>
        <strain evidence="3">BCRC 34381</strain>
    </source>
</reference>
<dbReference type="OrthoDB" id="2126698at2759"/>
<keyword evidence="2" id="KW-1133">Transmembrane helix</keyword>
<proteinExistence type="inferred from homology"/>
<dbReference type="Proteomes" id="UP001143981">
    <property type="component" value="Unassembled WGS sequence"/>
</dbReference>
<feature type="transmembrane region" description="Helical" evidence="2">
    <location>
        <begin position="181"/>
        <end position="200"/>
    </location>
</feature>
<feature type="transmembrane region" description="Helical" evidence="2">
    <location>
        <begin position="270"/>
        <end position="295"/>
    </location>
</feature>
<comment type="similarity">
    <text evidence="1">Belongs to the multi antimicrobial extrusion (MATE) (TC 2.A.66.1) family.</text>
</comment>